<evidence type="ECO:0000256" key="2">
    <source>
        <dbReference type="ARBA" id="ARBA00023125"/>
    </source>
</evidence>
<evidence type="ECO:0000256" key="1">
    <source>
        <dbReference type="ARBA" id="ARBA00023015"/>
    </source>
</evidence>
<evidence type="ECO:0000259" key="4">
    <source>
        <dbReference type="PROSITE" id="PS01124"/>
    </source>
</evidence>
<dbReference type="SUPFAM" id="SSF46689">
    <property type="entry name" value="Homeodomain-like"/>
    <property type="match status" value="1"/>
</dbReference>
<dbReference type="AlphaFoldDB" id="A0A679JAY9"/>
<keyword evidence="3" id="KW-0804">Transcription</keyword>
<dbReference type="InterPro" id="IPR035418">
    <property type="entry name" value="AraC-bd_2"/>
</dbReference>
<gene>
    <name evidence="5" type="primary">nphR_4</name>
    <name evidence="5" type="ORF">VVAX_03451</name>
</gene>
<dbReference type="InterPro" id="IPR018060">
    <property type="entry name" value="HTH_AraC"/>
</dbReference>
<dbReference type="PANTHER" id="PTHR46796:SF6">
    <property type="entry name" value="ARAC SUBFAMILY"/>
    <property type="match status" value="1"/>
</dbReference>
<evidence type="ECO:0000313" key="5">
    <source>
        <dbReference type="EMBL" id="CAA2105838.1"/>
    </source>
</evidence>
<sequence length="311" mass="34702">MNLDYSTDAVDPSQRFDYWSGVVCGHFIPTRTMVPDRSHFNARFSVRSIGNLTLAEMSSPRCLWERDAQHLRSGPNEDFMLSLMVSGQGVLSQSGRSVVQRNGDIVLYDAARPFTFDLAPESALLVRIPRKQLLCRVPDAHQLTAMHLADGHPVARLLGTMIREAVALELSGLDGMQASLASSLLDMLSTVLQVQTAGTDAGRSAHGVLFQKTRDYIAAHLDDCELDVEQIARAQNVSARTLARVFAEQGTTPIQWLWRQRLEASHRALMEGRVRQVTQAAFQHGFSDMSHFCRVFKKAYGVTPQTLLRRH</sequence>
<name>A0A679JAY9_VARPD</name>
<dbReference type="InterPro" id="IPR018062">
    <property type="entry name" value="HTH_AraC-typ_CS"/>
</dbReference>
<dbReference type="Pfam" id="PF14525">
    <property type="entry name" value="AraC_binding_2"/>
    <property type="match status" value="1"/>
</dbReference>
<dbReference type="SMART" id="SM00342">
    <property type="entry name" value="HTH_ARAC"/>
    <property type="match status" value="1"/>
</dbReference>
<dbReference type="EMBL" id="LR743507">
    <property type="protein sequence ID" value="CAA2105838.1"/>
    <property type="molecule type" value="Genomic_DNA"/>
</dbReference>
<dbReference type="PROSITE" id="PS01124">
    <property type="entry name" value="HTH_ARAC_FAMILY_2"/>
    <property type="match status" value="1"/>
</dbReference>
<keyword evidence="2" id="KW-0238">DNA-binding</keyword>
<dbReference type="InterPro" id="IPR009057">
    <property type="entry name" value="Homeodomain-like_sf"/>
</dbReference>
<accession>A0A679JAY9</accession>
<feature type="domain" description="HTH araC/xylS-type" evidence="4">
    <location>
        <begin position="211"/>
        <end position="310"/>
    </location>
</feature>
<dbReference type="GO" id="GO:0043565">
    <property type="term" value="F:sequence-specific DNA binding"/>
    <property type="evidence" value="ECO:0007669"/>
    <property type="project" value="InterPro"/>
</dbReference>
<dbReference type="GO" id="GO:0003700">
    <property type="term" value="F:DNA-binding transcription factor activity"/>
    <property type="evidence" value="ECO:0007669"/>
    <property type="project" value="InterPro"/>
</dbReference>
<dbReference type="InterPro" id="IPR050204">
    <property type="entry name" value="AraC_XylS_family_regulators"/>
</dbReference>
<dbReference type="RefSeq" id="WP_339091033.1">
    <property type="nucleotide sequence ID" value="NZ_LR743507.1"/>
</dbReference>
<keyword evidence="1" id="KW-0805">Transcription regulation</keyword>
<evidence type="ECO:0000256" key="3">
    <source>
        <dbReference type="ARBA" id="ARBA00023163"/>
    </source>
</evidence>
<dbReference type="Gene3D" id="1.10.10.60">
    <property type="entry name" value="Homeodomain-like"/>
    <property type="match status" value="1"/>
</dbReference>
<dbReference type="PRINTS" id="PR00032">
    <property type="entry name" value="HTHARAC"/>
</dbReference>
<reference evidence="5" key="1">
    <citation type="submission" date="2019-12" db="EMBL/GenBank/DDBJ databases">
        <authorList>
            <person name="Cremers G."/>
        </authorList>
    </citation>
    <scope>NUCLEOTIDE SEQUENCE</scope>
    <source>
        <strain evidence="5">Vvax</strain>
    </source>
</reference>
<dbReference type="PANTHER" id="PTHR46796">
    <property type="entry name" value="HTH-TYPE TRANSCRIPTIONAL ACTIVATOR RHAS-RELATED"/>
    <property type="match status" value="1"/>
</dbReference>
<dbReference type="InterPro" id="IPR020449">
    <property type="entry name" value="Tscrpt_reg_AraC-type_HTH"/>
</dbReference>
<protein>
    <submittedName>
        <fullName evidence="5">Transcriptional activator NphR</fullName>
    </submittedName>
</protein>
<dbReference type="Pfam" id="PF12833">
    <property type="entry name" value="HTH_18"/>
    <property type="match status" value="1"/>
</dbReference>
<dbReference type="PROSITE" id="PS00041">
    <property type="entry name" value="HTH_ARAC_FAMILY_1"/>
    <property type="match status" value="1"/>
</dbReference>
<proteinExistence type="predicted"/>
<organism evidence="5">
    <name type="scientific">Variovorax paradoxus</name>
    <dbReference type="NCBI Taxonomy" id="34073"/>
    <lineage>
        <taxon>Bacteria</taxon>
        <taxon>Pseudomonadati</taxon>
        <taxon>Pseudomonadota</taxon>
        <taxon>Betaproteobacteria</taxon>
        <taxon>Burkholderiales</taxon>
        <taxon>Comamonadaceae</taxon>
        <taxon>Variovorax</taxon>
    </lineage>
</organism>